<dbReference type="Proteomes" id="UP000734854">
    <property type="component" value="Unassembled WGS sequence"/>
</dbReference>
<keyword evidence="3" id="KW-0238">DNA-binding</keyword>
<comment type="subcellular location">
    <subcellularLocation>
        <location evidence="1">Nucleus</location>
    </subcellularLocation>
</comment>
<evidence type="ECO:0000256" key="4">
    <source>
        <dbReference type="ARBA" id="ARBA00023163"/>
    </source>
</evidence>
<accession>A0A8J5KED8</accession>
<keyword evidence="8" id="KW-1185">Reference proteome</keyword>
<keyword evidence="2" id="KW-0805">Transcription regulation</keyword>
<dbReference type="InterPro" id="IPR015300">
    <property type="entry name" value="DNA-bd_pseudobarrel_sf"/>
</dbReference>
<feature type="domain" description="TF-B3" evidence="6">
    <location>
        <begin position="45"/>
        <end position="139"/>
    </location>
</feature>
<dbReference type="PROSITE" id="PS50863">
    <property type="entry name" value="B3"/>
    <property type="match status" value="1"/>
</dbReference>
<dbReference type="Pfam" id="PF02362">
    <property type="entry name" value="B3"/>
    <property type="match status" value="1"/>
</dbReference>
<dbReference type="InterPro" id="IPR044837">
    <property type="entry name" value="REM16-like"/>
</dbReference>
<keyword evidence="4" id="KW-0804">Transcription</keyword>
<organism evidence="7 8">
    <name type="scientific">Zingiber officinale</name>
    <name type="common">Ginger</name>
    <name type="synonym">Amomum zingiber</name>
    <dbReference type="NCBI Taxonomy" id="94328"/>
    <lineage>
        <taxon>Eukaryota</taxon>
        <taxon>Viridiplantae</taxon>
        <taxon>Streptophyta</taxon>
        <taxon>Embryophyta</taxon>
        <taxon>Tracheophyta</taxon>
        <taxon>Spermatophyta</taxon>
        <taxon>Magnoliopsida</taxon>
        <taxon>Liliopsida</taxon>
        <taxon>Zingiberales</taxon>
        <taxon>Zingiberaceae</taxon>
        <taxon>Zingiber</taxon>
    </lineage>
</organism>
<dbReference type="CDD" id="cd10017">
    <property type="entry name" value="B3_DNA"/>
    <property type="match status" value="1"/>
</dbReference>
<reference evidence="7 8" key="1">
    <citation type="submission" date="2020-08" db="EMBL/GenBank/DDBJ databases">
        <title>Plant Genome Project.</title>
        <authorList>
            <person name="Zhang R.-G."/>
        </authorList>
    </citation>
    <scope>NUCLEOTIDE SEQUENCE [LARGE SCALE GENOMIC DNA]</scope>
    <source>
        <tissue evidence="7">Rhizome</tissue>
    </source>
</reference>
<name>A0A8J5KED8_ZINOF</name>
<proteinExistence type="predicted"/>
<evidence type="ECO:0000313" key="7">
    <source>
        <dbReference type="EMBL" id="KAG6477809.1"/>
    </source>
</evidence>
<dbReference type="EMBL" id="JACMSC010000017">
    <property type="protein sequence ID" value="KAG6477809.1"/>
    <property type="molecule type" value="Genomic_DNA"/>
</dbReference>
<dbReference type="SMART" id="SM01019">
    <property type="entry name" value="B3"/>
    <property type="match status" value="1"/>
</dbReference>
<dbReference type="GO" id="GO:0003677">
    <property type="term" value="F:DNA binding"/>
    <property type="evidence" value="ECO:0007669"/>
    <property type="project" value="UniProtKB-KW"/>
</dbReference>
<evidence type="ECO:0000256" key="2">
    <source>
        <dbReference type="ARBA" id="ARBA00023015"/>
    </source>
</evidence>
<comment type="caution">
    <text evidence="7">The sequence shown here is derived from an EMBL/GenBank/DDBJ whole genome shotgun (WGS) entry which is preliminary data.</text>
</comment>
<dbReference type="Gene3D" id="2.40.330.10">
    <property type="entry name" value="DNA-binding pseudobarrel domain"/>
    <property type="match status" value="1"/>
</dbReference>
<protein>
    <recommendedName>
        <fullName evidence="6">TF-B3 domain-containing protein</fullName>
    </recommendedName>
</protein>
<dbReference type="GO" id="GO:0005634">
    <property type="term" value="C:nucleus"/>
    <property type="evidence" value="ECO:0007669"/>
    <property type="project" value="UniProtKB-SubCell"/>
</dbReference>
<sequence>MFARQREIVPLSGNPYFTRTLSRYDVHDYRLDLQLVTQTILLQSTTFPYDENIVNSRRSYSIPKQFSHHMPKDSARALLFCGDKMWEVHYVYHKDNKYFRRSGWRAFVVDNDMHMGDGCVFELMDKEKMHFKVQILRGDAPDLPCLGGDGRNSSDPILID</sequence>
<evidence type="ECO:0000313" key="8">
    <source>
        <dbReference type="Proteomes" id="UP000734854"/>
    </source>
</evidence>
<evidence type="ECO:0000256" key="3">
    <source>
        <dbReference type="ARBA" id="ARBA00023125"/>
    </source>
</evidence>
<evidence type="ECO:0000256" key="5">
    <source>
        <dbReference type="ARBA" id="ARBA00023242"/>
    </source>
</evidence>
<dbReference type="PANTHER" id="PTHR31391">
    <property type="entry name" value="B3 DOMAIN-CONTAINING PROTEIN OS11G0197600-RELATED"/>
    <property type="match status" value="1"/>
</dbReference>
<evidence type="ECO:0000259" key="6">
    <source>
        <dbReference type="PROSITE" id="PS50863"/>
    </source>
</evidence>
<keyword evidence="5" id="KW-0539">Nucleus</keyword>
<evidence type="ECO:0000256" key="1">
    <source>
        <dbReference type="ARBA" id="ARBA00004123"/>
    </source>
</evidence>
<dbReference type="SUPFAM" id="SSF101936">
    <property type="entry name" value="DNA-binding pseudobarrel domain"/>
    <property type="match status" value="1"/>
</dbReference>
<dbReference type="InterPro" id="IPR003340">
    <property type="entry name" value="B3_DNA-bd"/>
</dbReference>
<dbReference type="AlphaFoldDB" id="A0A8J5KED8"/>
<gene>
    <name evidence="7" type="ORF">ZIOFF_061241</name>
</gene>
<dbReference type="PANTHER" id="PTHR31391:SF64">
    <property type="entry name" value="B3 DOMAIN-CONTAINING PROTEIN OS06G0112300"/>
    <property type="match status" value="1"/>
</dbReference>